<dbReference type="GO" id="GO:0005663">
    <property type="term" value="C:DNA replication factor C complex"/>
    <property type="evidence" value="ECO:0007669"/>
    <property type="project" value="TreeGrafter"/>
</dbReference>
<protein>
    <recommendedName>
        <fullName evidence="4">AAA+ ATPase domain-containing protein</fullName>
    </recommendedName>
</protein>
<dbReference type="EMBL" id="MN740547">
    <property type="protein sequence ID" value="QHS77407.1"/>
    <property type="molecule type" value="Genomic_DNA"/>
</dbReference>
<dbReference type="GO" id="GO:0006281">
    <property type="term" value="P:DNA repair"/>
    <property type="evidence" value="ECO:0007669"/>
    <property type="project" value="TreeGrafter"/>
</dbReference>
<dbReference type="Gene3D" id="1.20.272.10">
    <property type="match status" value="1"/>
</dbReference>
<name>A0A6C0ACG6_9ZZZZ</name>
<keyword evidence="1" id="KW-0235">DNA replication</keyword>
<evidence type="ECO:0000256" key="2">
    <source>
        <dbReference type="ARBA" id="ARBA00022741"/>
    </source>
</evidence>
<proteinExistence type="predicted"/>
<dbReference type="GO" id="GO:0003689">
    <property type="term" value="F:DNA clamp loader activity"/>
    <property type="evidence" value="ECO:0007669"/>
    <property type="project" value="TreeGrafter"/>
</dbReference>
<evidence type="ECO:0000313" key="5">
    <source>
        <dbReference type="EMBL" id="QHS77407.1"/>
    </source>
</evidence>
<dbReference type="InterPro" id="IPR027417">
    <property type="entry name" value="P-loop_NTPase"/>
</dbReference>
<dbReference type="InterPro" id="IPR013748">
    <property type="entry name" value="Rep_factorC_C"/>
</dbReference>
<dbReference type="Gene3D" id="3.40.50.300">
    <property type="entry name" value="P-loop containing nucleotide triphosphate hydrolases"/>
    <property type="match status" value="1"/>
</dbReference>
<evidence type="ECO:0000256" key="3">
    <source>
        <dbReference type="ARBA" id="ARBA00022840"/>
    </source>
</evidence>
<dbReference type="PANTHER" id="PTHR11669">
    <property type="entry name" value="REPLICATION FACTOR C / DNA POLYMERASE III GAMMA-TAU SUBUNIT"/>
    <property type="match status" value="1"/>
</dbReference>
<dbReference type="PANTHER" id="PTHR11669:SF5">
    <property type="entry name" value="REPLICATION FACTOR C SUBUNIT 2"/>
    <property type="match status" value="1"/>
</dbReference>
<dbReference type="SUPFAM" id="SSF48019">
    <property type="entry name" value="post-AAA+ oligomerization domain-like"/>
    <property type="match status" value="1"/>
</dbReference>
<dbReference type="SUPFAM" id="SSF52540">
    <property type="entry name" value="P-loop containing nucleoside triphosphate hydrolases"/>
    <property type="match status" value="1"/>
</dbReference>
<organism evidence="5">
    <name type="scientific">viral metagenome</name>
    <dbReference type="NCBI Taxonomy" id="1070528"/>
    <lineage>
        <taxon>unclassified sequences</taxon>
        <taxon>metagenomes</taxon>
        <taxon>organismal metagenomes</taxon>
    </lineage>
</organism>
<dbReference type="InterPro" id="IPR008921">
    <property type="entry name" value="DNA_pol3_clamp-load_cplx_C"/>
</dbReference>
<dbReference type="Gene3D" id="1.10.8.60">
    <property type="match status" value="1"/>
</dbReference>
<dbReference type="InterPro" id="IPR050238">
    <property type="entry name" value="DNA_Rep/Repair_Clamp_Loader"/>
</dbReference>
<dbReference type="GO" id="GO:0006261">
    <property type="term" value="P:DNA-templated DNA replication"/>
    <property type="evidence" value="ECO:0007669"/>
    <property type="project" value="TreeGrafter"/>
</dbReference>
<dbReference type="CDD" id="cd00009">
    <property type="entry name" value="AAA"/>
    <property type="match status" value="1"/>
</dbReference>
<evidence type="ECO:0000259" key="4">
    <source>
        <dbReference type="SMART" id="SM00382"/>
    </source>
</evidence>
<dbReference type="GO" id="GO:0003677">
    <property type="term" value="F:DNA binding"/>
    <property type="evidence" value="ECO:0007669"/>
    <property type="project" value="InterPro"/>
</dbReference>
<dbReference type="InterPro" id="IPR003593">
    <property type="entry name" value="AAA+_ATPase"/>
</dbReference>
<accession>A0A6C0ACG6</accession>
<dbReference type="Pfam" id="PF08542">
    <property type="entry name" value="Rep_fac_C"/>
    <property type="match status" value="1"/>
</dbReference>
<dbReference type="Pfam" id="PF03215">
    <property type="entry name" value="Rad17"/>
    <property type="match status" value="1"/>
</dbReference>
<reference evidence="5" key="1">
    <citation type="journal article" date="2020" name="Nature">
        <title>Giant virus diversity and host interactions through global metagenomics.</title>
        <authorList>
            <person name="Schulz F."/>
            <person name="Roux S."/>
            <person name="Paez-Espino D."/>
            <person name="Jungbluth S."/>
            <person name="Walsh D.A."/>
            <person name="Denef V.J."/>
            <person name="McMahon K.D."/>
            <person name="Konstantinidis K.T."/>
            <person name="Eloe-Fadrosh E.A."/>
            <person name="Kyrpides N.C."/>
            <person name="Woyke T."/>
        </authorList>
    </citation>
    <scope>NUCLEOTIDE SEQUENCE</scope>
    <source>
        <strain evidence="5">GVMAG-S-1004661-13</strain>
    </source>
</reference>
<feature type="domain" description="AAA+ ATPase" evidence="4">
    <location>
        <begin position="49"/>
        <end position="176"/>
    </location>
</feature>
<sequence>MDSPVNENNKDSQKVNIPWIIRFTPTTVEKLAINRNIKTSLQTMVDNREPRNLIFCGPSGVAKTTAVKCLIKEIYRKNKEGVLFINSSDDRGIKIVQDTIVSFCKKKTKLGKAKYKLVVLDEADSMTSNTQLLINNLIEIYKKNTRFIFTCNDYTKIIEAIQSRCDIVRFSFLREDQIVKCLTDITKSLQINASTKALKAIHAVTQGDIRVAINTLQLVYSNCKDTQITEKKVFNMVNKPQPQEMKELLLLCYKQDLMNSINKIDYFRNQGYAPSDIILSMMYTIRNYINNEINEDTKMKFLKNISETCMIVSRGVATELQLTACVCRLNL</sequence>
<dbReference type="GO" id="GO:0005634">
    <property type="term" value="C:nucleus"/>
    <property type="evidence" value="ECO:0007669"/>
    <property type="project" value="TreeGrafter"/>
</dbReference>
<dbReference type="GO" id="GO:0005524">
    <property type="term" value="F:ATP binding"/>
    <property type="evidence" value="ECO:0007669"/>
    <property type="project" value="UniProtKB-KW"/>
</dbReference>
<keyword evidence="3" id="KW-0067">ATP-binding</keyword>
<dbReference type="SMART" id="SM00382">
    <property type="entry name" value="AAA"/>
    <property type="match status" value="1"/>
</dbReference>
<evidence type="ECO:0000256" key="1">
    <source>
        <dbReference type="ARBA" id="ARBA00022705"/>
    </source>
</evidence>
<keyword evidence="2" id="KW-0547">Nucleotide-binding</keyword>
<dbReference type="AlphaFoldDB" id="A0A6C0ACG6"/>